<evidence type="ECO:0000256" key="7">
    <source>
        <dbReference type="ARBA" id="ARBA00023170"/>
    </source>
</evidence>
<keyword evidence="5" id="KW-0297">G-protein coupled receptor</keyword>
<dbReference type="OrthoDB" id="10033446at2759"/>
<dbReference type="Proteomes" id="UP000245119">
    <property type="component" value="Linkage Group LG8"/>
</dbReference>
<dbReference type="SUPFAM" id="SSF81321">
    <property type="entry name" value="Family A G protein-coupled receptor-like"/>
    <property type="match status" value="1"/>
</dbReference>
<evidence type="ECO:0000256" key="3">
    <source>
        <dbReference type="ARBA" id="ARBA00022692"/>
    </source>
</evidence>
<dbReference type="GO" id="GO:0005886">
    <property type="term" value="C:plasma membrane"/>
    <property type="evidence" value="ECO:0007669"/>
    <property type="project" value="UniProtKB-SubCell"/>
</dbReference>
<evidence type="ECO:0000313" key="11">
    <source>
        <dbReference type="EMBL" id="PVD25880.1"/>
    </source>
</evidence>
<keyword evidence="3 9" id="KW-0812">Transmembrane</keyword>
<dbReference type="PROSITE" id="PS50262">
    <property type="entry name" value="G_PROTEIN_RECEP_F1_2"/>
    <property type="match status" value="1"/>
</dbReference>
<dbReference type="GO" id="GO:0008528">
    <property type="term" value="F:G protein-coupled peptide receptor activity"/>
    <property type="evidence" value="ECO:0007669"/>
    <property type="project" value="TreeGrafter"/>
</dbReference>
<dbReference type="InterPro" id="IPR017452">
    <property type="entry name" value="GPCR_Rhodpsn_7TM"/>
</dbReference>
<keyword evidence="12" id="KW-1185">Reference proteome</keyword>
<evidence type="ECO:0000256" key="4">
    <source>
        <dbReference type="ARBA" id="ARBA00022989"/>
    </source>
</evidence>
<dbReference type="PANTHER" id="PTHR24230">
    <property type="entry name" value="G-PROTEIN COUPLED RECEPTOR"/>
    <property type="match status" value="1"/>
</dbReference>
<evidence type="ECO:0000256" key="6">
    <source>
        <dbReference type="ARBA" id="ARBA00023136"/>
    </source>
</evidence>
<evidence type="ECO:0000256" key="8">
    <source>
        <dbReference type="ARBA" id="ARBA00023224"/>
    </source>
</evidence>
<organism evidence="11 12">
    <name type="scientific">Pomacea canaliculata</name>
    <name type="common">Golden apple snail</name>
    <dbReference type="NCBI Taxonomy" id="400727"/>
    <lineage>
        <taxon>Eukaryota</taxon>
        <taxon>Metazoa</taxon>
        <taxon>Spiralia</taxon>
        <taxon>Lophotrochozoa</taxon>
        <taxon>Mollusca</taxon>
        <taxon>Gastropoda</taxon>
        <taxon>Caenogastropoda</taxon>
        <taxon>Architaenioglossa</taxon>
        <taxon>Ampullarioidea</taxon>
        <taxon>Ampullariidae</taxon>
        <taxon>Pomacea</taxon>
    </lineage>
</organism>
<protein>
    <recommendedName>
        <fullName evidence="10">G-protein coupled receptors family 1 profile domain-containing protein</fullName>
    </recommendedName>
</protein>
<name>A0A2T7NXG6_POMCA</name>
<keyword evidence="2" id="KW-1003">Cell membrane</keyword>
<dbReference type="EMBL" id="PZQS01000008">
    <property type="protein sequence ID" value="PVD25880.1"/>
    <property type="molecule type" value="Genomic_DNA"/>
</dbReference>
<evidence type="ECO:0000256" key="5">
    <source>
        <dbReference type="ARBA" id="ARBA00023040"/>
    </source>
</evidence>
<keyword evidence="4 9" id="KW-1133">Transmembrane helix</keyword>
<feature type="domain" description="G-protein coupled receptors family 1 profile" evidence="10">
    <location>
        <begin position="70"/>
        <end position="286"/>
    </location>
</feature>
<feature type="transmembrane region" description="Helical" evidence="9">
    <location>
        <begin position="159"/>
        <end position="183"/>
    </location>
</feature>
<comment type="subcellular location">
    <subcellularLocation>
        <location evidence="1">Cell membrane</location>
        <topology evidence="1">Multi-pass membrane protein</topology>
    </subcellularLocation>
</comment>
<evidence type="ECO:0000256" key="2">
    <source>
        <dbReference type="ARBA" id="ARBA00022475"/>
    </source>
</evidence>
<keyword evidence="8" id="KW-0807">Transducer</keyword>
<dbReference type="AlphaFoldDB" id="A0A2T7NXG6"/>
<gene>
    <name evidence="11" type="ORF">C0Q70_13544</name>
</gene>
<evidence type="ECO:0000259" key="10">
    <source>
        <dbReference type="PROSITE" id="PS50262"/>
    </source>
</evidence>
<accession>A0A2T7NXG6</accession>
<keyword evidence="6 9" id="KW-0472">Membrane</keyword>
<reference evidence="11 12" key="1">
    <citation type="submission" date="2018-04" db="EMBL/GenBank/DDBJ databases">
        <title>The genome of golden apple snail Pomacea canaliculata provides insight into stress tolerance and invasive adaptation.</title>
        <authorList>
            <person name="Liu C."/>
            <person name="Liu B."/>
            <person name="Ren Y."/>
            <person name="Zhang Y."/>
            <person name="Wang H."/>
            <person name="Li S."/>
            <person name="Jiang F."/>
            <person name="Yin L."/>
            <person name="Zhang G."/>
            <person name="Qian W."/>
            <person name="Fan W."/>
        </authorList>
    </citation>
    <scope>NUCLEOTIDE SEQUENCE [LARGE SCALE GENOMIC DNA]</scope>
    <source>
        <strain evidence="11">SZHN2017</strain>
        <tissue evidence="11">Muscle</tissue>
    </source>
</reference>
<dbReference type="Gene3D" id="1.20.1070.10">
    <property type="entry name" value="Rhodopsin 7-helix transmembrane proteins"/>
    <property type="match status" value="1"/>
</dbReference>
<dbReference type="InterPro" id="IPR000276">
    <property type="entry name" value="GPCR_Rhodpsn"/>
</dbReference>
<evidence type="ECO:0000256" key="9">
    <source>
        <dbReference type="SAM" id="Phobius"/>
    </source>
</evidence>
<dbReference type="Pfam" id="PF00001">
    <property type="entry name" value="7tm_1"/>
    <property type="match status" value="1"/>
</dbReference>
<evidence type="ECO:0000313" key="12">
    <source>
        <dbReference type="Proteomes" id="UP000245119"/>
    </source>
</evidence>
<dbReference type="GO" id="GO:0007218">
    <property type="term" value="P:neuropeptide signaling pathway"/>
    <property type="evidence" value="ECO:0007669"/>
    <property type="project" value="TreeGrafter"/>
</dbReference>
<feature type="transmembrane region" description="Helical" evidence="9">
    <location>
        <begin position="266"/>
        <end position="287"/>
    </location>
</feature>
<keyword evidence="7" id="KW-0675">Receptor</keyword>
<feature type="transmembrane region" description="Helical" evidence="9">
    <location>
        <begin position="226"/>
        <end position="246"/>
    </location>
</feature>
<sequence>MFRKRCTQHCCELLQEYDLFNGQVLQDRLPAIKSPSIQRRDKSSSTCSSSSIPSLNQMFLATGFTGFMWVSQFLTCVIACERCFCVFSPLKAQKYLKTSTMAWVILVTSVFLVGGLAVIAGYKHTFTCVFDPVTNETGMADSFTSFYLEHKHEFDIIDVFIYSVIFTIALVFLIIITSVLTILKLYQASRWRQQNAGALAATTKGDGEPTKDSSHLSSKEVAITKMLVASSFLFIFCFAPVVIVQLSMYLVSDLSASGYYYNLISVLWRIISQLRMINCSLNFIVYYRMGSRFRPPNFQRRQKNPMLRNDGIKVTSLQGQFLRSTIIPTGLEDGESSPY</sequence>
<proteinExistence type="predicted"/>
<feature type="transmembrane region" description="Helical" evidence="9">
    <location>
        <begin position="101"/>
        <end position="122"/>
    </location>
</feature>
<evidence type="ECO:0000256" key="1">
    <source>
        <dbReference type="ARBA" id="ARBA00004651"/>
    </source>
</evidence>
<comment type="caution">
    <text evidence="11">The sequence shown here is derived from an EMBL/GenBank/DDBJ whole genome shotgun (WGS) entry which is preliminary data.</text>
</comment>